<evidence type="ECO:0000313" key="3">
    <source>
        <dbReference type="Proteomes" id="UP000663879"/>
    </source>
</evidence>
<protein>
    <submittedName>
        <fullName evidence="2">Uncharacterized protein</fullName>
    </submittedName>
</protein>
<dbReference type="EMBL" id="CAJNOC010000967">
    <property type="protein sequence ID" value="CAF0822436.1"/>
    <property type="molecule type" value="Genomic_DNA"/>
</dbReference>
<evidence type="ECO:0000313" key="2">
    <source>
        <dbReference type="EMBL" id="CAF0822436.1"/>
    </source>
</evidence>
<organism evidence="2 3">
    <name type="scientific">Brachionus calyciflorus</name>
    <dbReference type="NCBI Taxonomy" id="104777"/>
    <lineage>
        <taxon>Eukaryota</taxon>
        <taxon>Metazoa</taxon>
        <taxon>Spiralia</taxon>
        <taxon>Gnathifera</taxon>
        <taxon>Rotifera</taxon>
        <taxon>Eurotatoria</taxon>
        <taxon>Monogononta</taxon>
        <taxon>Pseudotrocha</taxon>
        <taxon>Ploima</taxon>
        <taxon>Brachionidae</taxon>
        <taxon>Brachionus</taxon>
    </lineage>
</organism>
<dbReference type="AlphaFoldDB" id="A0A813U7Y3"/>
<feature type="transmembrane region" description="Helical" evidence="1">
    <location>
        <begin position="117"/>
        <end position="139"/>
    </location>
</feature>
<keyword evidence="3" id="KW-1185">Reference proteome</keyword>
<proteinExistence type="predicted"/>
<comment type="caution">
    <text evidence="2">The sequence shown here is derived from an EMBL/GenBank/DDBJ whole genome shotgun (WGS) entry which is preliminary data.</text>
</comment>
<dbReference type="Proteomes" id="UP000663879">
    <property type="component" value="Unassembled WGS sequence"/>
</dbReference>
<evidence type="ECO:0000256" key="1">
    <source>
        <dbReference type="SAM" id="Phobius"/>
    </source>
</evidence>
<keyword evidence="1" id="KW-0812">Transmembrane</keyword>
<feature type="transmembrane region" description="Helical" evidence="1">
    <location>
        <begin position="75"/>
        <end position="96"/>
    </location>
</feature>
<keyword evidence="1" id="KW-0472">Membrane</keyword>
<dbReference type="Gene3D" id="1.20.140.150">
    <property type="match status" value="1"/>
</dbReference>
<sequence length="201" mass="22868">MSKVFFVGFFFFVASTIAFIVAILTPFWIIKSNPFYRGIFEVCERKVATQSEIRSCGYILTYSDNLFIKMNRYDYAIACASLSIAAASLSIILLWVSGLHMCLKDKLNEYRTIRLRLVEILIAGTLLIDFLTIIIWVVMLAKNLDSNNVITTNEIGWSLWLAVGSTGGYLISLVLFCIHRIDLGAFFENTKKQWLQNSTCE</sequence>
<accession>A0A813U7Y3</accession>
<gene>
    <name evidence="2" type="ORF">OXX778_LOCUS7539</name>
</gene>
<name>A0A813U7Y3_9BILA</name>
<feature type="transmembrane region" description="Helical" evidence="1">
    <location>
        <begin position="159"/>
        <end position="178"/>
    </location>
</feature>
<reference evidence="2" key="1">
    <citation type="submission" date="2021-02" db="EMBL/GenBank/DDBJ databases">
        <authorList>
            <person name="Nowell W R."/>
        </authorList>
    </citation>
    <scope>NUCLEOTIDE SEQUENCE</scope>
    <source>
        <strain evidence="2">Ploen Becks lab</strain>
    </source>
</reference>
<feature type="transmembrane region" description="Helical" evidence="1">
    <location>
        <begin position="7"/>
        <end position="30"/>
    </location>
</feature>
<dbReference type="OrthoDB" id="10053570at2759"/>
<keyword evidence="1" id="KW-1133">Transmembrane helix</keyword>